<comment type="similarity">
    <text evidence="3">Belongs to the disease resistance NB-LRR family.</text>
</comment>
<dbReference type="Proteomes" id="UP001567538">
    <property type="component" value="Unassembled WGS sequence"/>
</dbReference>
<keyword evidence="10" id="KW-0067">ATP-binding</keyword>
<evidence type="ECO:0000256" key="3">
    <source>
        <dbReference type="ARBA" id="ARBA00008894"/>
    </source>
</evidence>
<dbReference type="GO" id="GO:0005524">
    <property type="term" value="F:ATP binding"/>
    <property type="evidence" value="ECO:0007669"/>
    <property type="project" value="UniProtKB-KW"/>
</dbReference>
<protein>
    <submittedName>
        <fullName evidence="13">Late blight resistance protein R1A-10 isoform X1</fullName>
    </submittedName>
</protein>
<dbReference type="SUPFAM" id="SSF52540">
    <property type="entry name" value="P-loop containing nucleoside triphosphate hydrolases"/>
    <property type="match status" value="1"/>
</dbReference>
<dbReference type="FunFam" id="1.10.10.10:FF:000322">
    <property type="entry name" value="Probable disease resistance protein At1g63360"/>
    <property type="match status" value="1"/>
</dbReference>
<dbReference type="Gene3D" id="3.40.50.300">
    <property type="entry name" value="P-loop containing nucleotide triphosphate hydrolases"/>
    <property type="match status" value="1"/>
</dbReference>
<evidence type="ECO:0000256" key="7">
    <source>
        <dbReference type="ARBA" id="ARBA00022737"/>
    </source>
</evidence>
<evidence type="ECO:0000313" key="13">
    <source>
        <dbReference type="EMBL" id="KAL1551736.1"/>
    </source>
</evidence>
<proteinExistence type="inferred from homology"/>
<evidence type="ECO:0000256" key="2">
    <source>
        <dbReference type="ARBA" id="ARBA00004496"/>
    </source>
</evidence>
<dbReference type="GO" id="GO:0005737">
    <property type="term" value="C:cytoplasm"/>
    <property type="evidence" value="ECO:0007669"/>
    <property type="project" value="UniProtKB-SubCell"/>
</dbReference>
<keyword evidence="7" id="KW-0677">Repeat</keyword>
<dbReference type="InterPro" id="IPR058922">
    <property type="entry name" value="WHD_DRP"/>
</dbReference>
<accession>A0ABD1H5Q1</accession>
<dbReference type="Pfam" id="PF00931">
    <property type="entry name" value="NB-ARC"/>
    <property type="match status" value="1"/>
</dbReference>
<keyword evidence="9" id="KW-0611">Plant defense</keyword>
<dbReference type="PANTHER" id="PTHR23155:SF1152">
    <property type="entry name" value="AAA+ ATPASE DOMAIN-CONTAINING PROTEIN"/>
    <property type="match status" value="1"/>
</dbReference>
<dbReference type="GO" id="GO:0009626">
    <property type="term" value="P:plant-type hypersensitive response"/>
    <property type="evidence" value="ECO:0007669"/>
    <property type="project" value="UniProtKB-KW"/>
</dbReference>
<evidence type="ECO:0000313" key="14">
    <source>
        <dbReference type="Proteomes" id="UP001567538"/>
    </source>
</evidence>
<keyword evidence="6" id="KW-0381">Hypersensitive response</keyword>
<evidence type="ECO:0000256" key="6">
    <source>
        <dbReference type="ARBA" id="ARBA00022667"/>
    </source>
</evidence>
<dbReference type="FunFam" id="3.40.50.300:FF:001091">
    <property type="entry name" value="Probable disease resistance protein At1g61300"/>
    <property type="match status" value="1"/>
</dbReference>
<dbReference type="InterPro" id="IPR036388">
    <property type="entry name" value="WH-like_DNA-bd_sf"/>
</dbReference>
<dbReference type="Gene3D" id="1.10.8.430">
    <property type="entry name" value="Helical domain of apoptotic protease-activating factors"/>
    <property type="match status" value="1"/>
</dbReference>
<evidence type="ECO:0000256" key="9">
    <source>
        <dbReference type="ARBA" id="ARBA00022821"/>
    </source>
</evidence>
<keyword evidence="14" id="KW-1185">Reference proteome</keyword>
<dbReference type="GO" id="GO:0051607">
    <property type="term" value="P:defense response to virus"/>
    <property type="evidence" value="ECO:0007669"/>
    <property type="project" value="UniProtKB-ARBA"/>
</dbReference>
<dbReference type="InterPro" id="IPR032675">
    <property type="entry name" value="LRR_dom_sf"/>
</dbReference>
<dbReference type="Pfam" id="PF23559">
    <property type="entry name" value="WHD_DRP"/>
    <property type="match status" value="1"/>
</dbReference>
<keyword evidence="4" id="KW-0963">Cytoplasm</keyword>
<comment type="function">
    <text evidence="1">Confers resistance to late blight (Phytophthora infestans) races carrying the avirulence gene Avr1. Resistance proteins guard the plant against pathogens that contain an appropriate avirulence protein via an indirect interaction with this avirulence protein. That triggers a defense system including the hypersensitive response, which restricts the pathogen growth.</text>
</comment>
<evidence type="ECO:0000259" key="11">
    <source>
        <dbReference type="Pfam" id="PF00931"/>
    </source>
</evidence>
<organism evidence="13 14">
    <name type="scientific">Salvia divinorum</name>
    <name type="common">Maria pastora</name>
    <name type="synonym">Diviner's sage</name>
    <dbReference type="NCBI Taxonomy" id="28513"/>
    <lineage>
        <taxon>Eukaryota</taxon>
        <taxon>Viridiplantae</taxon>
        <taxon>Streptophyta</taxon>
        <taxon>Embryophyta</taxon>
        <taxon>Tracheophyta</taxon>
        <taxon>Spermatophyta</taxon>
        <taxon>Magnoliopsida</taxon>
        <taxon>eudicotyledons</taxon>
        <taxon>Gunneridae</taxon>
        <taxon>Pentapetalae</taxon>
        <taxon>asterids</taxon>
        <taxon>lamiids</taxon>
        <taxon>Lamiales</taxon>
        <taxon>Lamiaceae</taxon>
        <taxon>Nepetoideae</taxon>
        <taxon>Mentheae</taxon>
        <taxon>Salviinae</taxon>
        <taxon>Salvia</taxon>
        <taxon>Salvia subgen. Calosphace</taxon>
    </lineage>
</organism>
<gene>
    <name evidence="13" type="ORF">AAHA92_19537</name>
</gene>
<evidence type="ECO:0000256" key="10">
    <source>
        <dbReference type="ARBA" id="ARBA00022840"/>
    </source>
</evidence>
<sequence>MAAYAALVSLTHIIDNLQLHPCPPISLHIKQVESLTEKICFLLEFVEAYNPHLGYTTEADPLESRIADAAYAAEDVIESHIVDRITNCGEKISSDVLYQALETLIEEMGLIEKVAMEIKGRARVEHQLYRPLDSLRYPSTVQKSSMIGADDVKLQMMDKLTSDCLGIQIIPVVGMGGVGKTTLARIIYQDQLIKDHFDICAWATISQEYNIREIFVEVLRQVNISEVGQESEDELGERLYKHLFGRKYLIIMDDMWDIDAWDRAKKYFPDNKNGSRVVVTTRLSNLASELPGSSSLEMELLDEAASRDLLSKTVFGEKGCPLELVMIGKKIARSCKGLPLSIVVVGGLLAKSKHTRQFWQYIEENLNAIVNLEDDERCLKILHLSYKELPVHLKPCFLYMGAFSENAVIRASRLVKLWVAEGFLKPMSGKSFEEIAKEYLKDLIGRNLILIHEMGSTGSIKSCRIHDLLRDLCLRQAQKERFHTASPHRIVNGKRRVVTSSRKFLEGMHRFVNSRCLAFSVGEGFLFPSSIWLFWNLQTLIMPHVKWLTLLTDIWHMPCIRHVQFEQLHLPDPPSAQEDIVSRNLQTLVGILNFKCSQRVIKRIPNIKKLQIANVGLDHDKHRLSNLDRLDKLESLRCNLHGEVNPINFPRSLVKLFLYIEESQYWDDMLDKVGTLPHLQKLTLSNGSFREGQWETSQGHFSSLKCLTLYECLALEVWTAESSHFPRLEKLDLCDVVNLKEIPLGFAEIPTLRAIRLINCRNSVAVSVERILKEQEELYGEAVLDVHTR</sequence>
<evidence type="ECO:0000256" key="8">
    <source>
        <dbReference type="ARBA" id="ARBA00022741"/>
    </source>
</evidence>
<evidence type="ECO:0000256" key="4">
    <source>
        <dbReference type="ARBA" id="ARBA00022490"/>
    </source>
</evidence>
<dbReference type="SUPFAM" id="SSF52058">
    <property type="entry name" value="L domain-like"/>
    <property type="match status" value="1"/>
</dbReference>
<comment type="caution">
    <text evidence="13">The sequence shown here is derived from an EMBL/GenBank/DDBJ whole genome shotgun (WGS) entry which is preliminary data.</text>
</comment>
<dbReference type="PRINTS" id="PR00364">
    <property type="entry name" value="DISEASERSIST"/>
</dbReference>
<feature type="domain" description="Disease resistance protein winged helix" evidence="12">
    <location>
        <begin position="403"/>
        <end position="473"/>
    </location>
</feature>
<dbReference type="EMBL" id="JBEAFC010000007">
    <property type="protein sequence ID" value="KAL1551736.1"/>
    <property type="molecule type" value="Genomic_DNA"/>
</dbReference>
<evidence type="ECO:0000256" key="1">
    <source>
        <dbReference type="ARBA" id="ARBA00002074"/>
    </source>
</evidence>
<dbReference type="Gene3D" id="1.10.10.10">
    <property type="entry name" value="Winged helix-like DNA-binding domain superfamily/Winged helix DNA-binding domain"/>
    <property type="match status" value="1"/>
</dbReference>
<name>A0ABD1H5Q1_SALDI</name>
<evidence type="ECO:0000259" key="12">
    <source>
        <dbReference type="Pfam" id="PF23559"/>
    </source>
</evidence>
<dbReference type="Gene3D" id="3.80.10.10">
    <property type="entry name" value="Ribonuclease Inhibitor"/>
    <property type="match status" value="1"/>
</dbReference>
<keyword evidence="8" id="KW-0547">Nucleotide-binding</keyword>
<dbReference type="PANTHER" id="PTHR23155">
    <property type="entry name" value="DISEASE RESISTANCE PROTEIN RP"/>
    <property type="match status" value="1"/>
</dbReference>
<feature type="domain" description="NB-ARC" evidence="11">
    <location>
        <begin position="155"/>
        <end position="317"/>
    </location>
</feature>
<dbReference type="InterPro" id="IPR027417">
    <property type="entry name" value="P-loop_NTPase"/>
</dbReference>
<dbReference type="InterPro" id="IPR042197">
    <property type="entry name" value="Apaf_helical"/>
</dbReference>
<evidence type="ECO:0000256" key="5">
    <source>
        <dbReference type="ARBA" id="ARBA00022614"/>
    </source>
</evidence>
<dbReference type="Gene3D" id="1.20.5.4130">
    <property type="match status" value="1"/>
</dbReference>
<dbReference type="InterPro" id="IPR044974">
    <property type="entry name" value="Disease_R_plants"/>
</dbReference>
<reference evidence="13 14" key="1">
    <citation type="submission" date="2024-06" db="EMBL/GenBank/DDBJ databases">
        <title>A chromosome level genome sequence of Diviner's sage (Salvia divinorum).</title>
        <authorList>
            <person name="Ford S.A."/>
            <person name="Ro D.-K."/>
            <person name="Ness R.W."/>
            <person name="Phillips M.A."/>
        </authorList>
    </citation>
    <scope>NUCLEOTIDE SEQUENCE [LARGE SCALE GENOMIC DNA]</scope>
    <source>
        <strain evidence="13">SAF-2024a</strain>
        <tissue evidence="13">Leaf</tissue>
    </source>
</reference>
<dbReference type="InterPro" id="IPR002182">
    <property type="entry name" value="NB-ARC"/>
</dbReference>
<keyword evidence="5" id="KW-0433">Leucine-rich repeat</keyword>
<dbReference type="AlphaFoldDB" id="A0ABD1H5Q1"/>
<comment type="subcellular location">
    <subcellularLocation>
        <location evidence="2">Cytoplasm</location>
    </subcellularLocation>
</comment>